<feature type="transmembrane region" description="Helical" evidence="1">
    <location>
        <begin position="56"/>
        <end position="75"/>
    </location>
</feature>
<evidence type="ECO:0000313" key="4">
    <source>
        <dbReference type="Proteomes" id="UP000271272"/>
    </source>
</evidence>
<evidence type="ECO:0000313" key="3">
    <source>
        <dbReference type="EMBL" id="RRD30836.1"/>
    </source>
</evidence>
<comment type="caution">
    <text evidence="3">The sequence shown here is derived from an EMBL/GenBank/DDBJ whole genome shotgun (WGS) entry which is preliminary data.</text>
</comment>
<dbReference type="PANTHER" id="PTHR34473">
    <property type="entry name" value="UPF0699 TRANSMEMBRANE PROTEIN YDBS"/>
    <property type="match status" value="1"/>
</dbReference>
<gene>
    <name evidence="3" type="ORF">EII10_01660</name>
</gene>
<feature type="transmembrane region" description="Helical" evidence="1">
    <location>
        <begin position="32"/>
        <end position="50"/>
    </location>
</feature>
<dbReference type="Proteomes" id="UP000271272">
    <property type="component" value="Unassembled WGS sequence"/>
</dbReference>
<dbReference type="Pfam" id="PF03703">
    <property type="entry name" value="bPH_2"/>
    <property type="match status" value="1"/>
</dbReference>
<name>A0A3P1VB44_9ACTO</name>
<dbReference type="RefSeq" id="WP_124932748.1">
    <property type="nucleotide sequence ID" value="NZ_RQZC01000001.1"/>
</dbReference>
<protein>
    <recommendedName>
        <fullName evidence="2">YdbS-like PH domain-containing protein</fullName>
    </recommendedName>
</protein>
<dbReference type="OrthoDB" id="7364633at2"/>
<keyword evidence="1" id="KW-0472">Membrane</keyword>
<keyword evidence="1" id="KW-1133">Transmembrane helix</keyword>
<proteinExistence type="predicted"/>
<accession>A0A3P1VB44</accession>
<dbReference type="AlphaFoldDB" id="A0A3P1VB44"/>
<reference evidence="3 4" key="1">
    <citation type="submission" date="2018-11" db="EMBL/GenBank/DDBJ databases">
        <title>Genomes From Bacteria Associated with the Canine Oral Cavity: a Test Case for Automated Genome-Based Taxonomic Assignment.</title>
        <authorList>
            <person name="Coil D.A."/>
            <person name="Jospin G."/>
            <person name="Darling A.E."/>
            <person name="Wallis C."/>
            <person name="Davis I.J."/>
            <person name="Harris S."/>
            <person name="Eisen J.A."/>
            <person name="Holcombe L.J."/>
            <person name="O'Flynn C."/>
        </authorList>
    </citation>
    <scope>NUCLEOTIDE SEQUENCE [LARGE SCALE GENOMIC DNA]</scope>
    <source>
        <strain evidence="3 4">OH5050</strain>
    </source>
</reference>
<sequence length="168" mass="18053">MRSPRSAPAADPFAPEGVDFQPVSPRLITARLLGGGLVNAVLVAVGITLGVLVSPWFHIMTVAGAALMAVELWFIPRQVRAMGYALTEDHLLWRQGVMFRSVSVIPYGRMQFVDTSQGPLAARLGIAEVKLHTASAGTDATIDGLPVDQAEHLRQVLSQRGEERMAGL</sequence>
<organism evidence="3 4">
    <name type="scientific">Actinomyces bowdenii</name>
    <dbReference type="NCBI Taxonomy" id="131109"/>
    <lineage>
        <taxon>Bacteria</taxon>
        <taxon>Bacillati</taxon>
        <taxon>Actinomycetota</taxon>
        <taxon>Actinomycetes</taxon>
        <taxon>Actinomycetales</taxon>
        <taxon>Actinomycetaceae</taxon>
        <taxon>Actinomyces</taxon>
    </lineage>
</organism>
<dbReference type="InterPro" id="IPR005182">
    <property type="entry name" value="YdbS-like_PH"/>
</dbReference>
<dbReference type="EMBL" id="RQZC01000001">
    <property type="protein sequence ID" value="RRD30836.1"/>
    <property type="molecule type" value="Genomic_DNA"/>
</dbReference>
<keyword evidence="1" id="KW-0812">Transmembrane</keyword>
<feature type="domain" description="YdbS-like PH" evidence="2">
    <location>
        <begin position="80"/>
        <end position="155"/>
    </location>
</feature>
<evidence type="ECO:0000256" key="1">
    <source>
        <dbReference type="SAM" id="Phobius"/>
    </source>
</evidence>
<dbReference type="PANTHER" id="PTHR34473:SF3">
    <property type="entry name" value="TRANSMEMBRANE PROTEIN-RELATED"/>
    <property type="match status" value="1"/>
</dbReference>
<evidence type="ECO:0000259" key="2">
    <source>
        <dbReference type="Pfam" id="PF03703"/>
    </source>
</evidence>
<keyword evidence="4" id="KW-1185">Reference proteome</keyword>